<accession>A0A379QY57</accession>
<dbReference type="InterPro" id="IPR002525">
    <property type="entry name" value="Transp_IS110-like_N"/>
</dbReference>
<dbReference type="Pfam" id="PF02371">
    <property type="entry name" value="Transposase_20"/>
    <property type="match status" value="1"/>
</dbReference>
<protein>
    <submittedName>
        <fullName evidence="3">Putative invertase</fullName>
    </submittedName>
</protein>
<dbReference type="InterPro" id="IPR047650">
    <property type="entry name" value="Transpos_IS110"/>
</dbReference>
<feature type="domain" description="Transposase IS116/IS110/IS902 C-terminal" evidence="2">
    <location>
        <begin position="201"/>
        <end position="283"/>
    </location>
</feature>
<dbReference type="PANTHER" id="PTHR33055">
    <property type="entry name" value="TRANSPOSASE FOR INSERTION SEQUENCE ELEMENT IS1111A"/>
    <property type="match status" value="1"/>
</dbReference>
<sequence length="325" mass="36762">MRQPESAVKPKTQVALDVSSQMLDVHVWVDKKAFSIPNTDEGFEQLSDVLFAYDVTMILMESTGGYEDNAACYLQLQGYDVVVINPRHARRFAQSMGKLAKTDRIDAAVLAHMAFMIDSGPERDRYIKPVTDEQRKQLSRMSSRRRQIVDLITTEKQRLTHSDAYTRASINVIVSLLRTELKRIESDITRYVKKNFSELATRLLAIPGVGMQAVTVLIADLAELGYVNRRRISALLGVAPFNHDSGKFKGQRRIRDGRQSVRNVLYMGTISATRFNPVIKTFYDRLIGRGKPKKVALIACMHKLVNIINAMMRTGKPFDMTLHGV</sequence>
<name>A0A379QY57_SALER</name>
<organism evidence="3 4">
    <name type="scientific">Salmonella enterica</name>
    <name type="common">Salmonella choleraesuis</name>
    <dbReference type="NCBI Taxonomy" id="28901"/>
    <lineage>
        <taxon>Bacteria</taxon>
        <taxon>Pseudomonadati</taxon>
        <taxon>Pseudomonadota</taxon>
        <taxon>Gammaproteobacteria</taxon>
        <taxon>Enterobacterales</taxon>
        <taxon>Enterobacteriaceae</taxon>
        <taxon>Salmonella</taxon>
    </lineage>
</organism>
<dbReference type="GO" id="GO:0004803">
    <property type="term" value="F:transposase activity"/>
    <property type="evidence" value="ECO:0007669"/>
    <property type="project" value="InterPro"/>
</dbReference>
<reference evidence="3 4" key="1">
    <citation type="submission" date="2018-06" db="EMBL/GenBank/DDBJ databases">
        <authorList>
            <consortium name="Pathogen Informatics"/>
            <person name="Doyle S."/>
        </authorList>
    </citation>
    <scope>NUCLEOTIDE SEQUENCE [LARGE SCALE GENOMIC DNA]</scope>
    <source>
        <strain evidence="3 4">NCTC10718</strain>
    </source>
</reference>
<dbReference type="Pfam" id="PF01548">
    <property type="entry name" value="DEDD_Tnp_IS110"/>
    <property type="match status" value="1"/>
</dbReference>
<gene>
    <name evidence="3" type="ORF">NCTC10718_01818</name>
</gene>
<dbReference type="PANTHER" id="PTHR33055:SF13">
    <property type="entry name" value="TRANSPOSASE"/>
    <property type="match status" value="1"/>
</dbReference>
<dbReference type="Proteomes" id="UP000254332">
    <property type="component" value="Unassembled WGS sequence"/>
</dbReference>
<evidence type="ECO:0000313" key="3">
    <source>
        <dbReference type="EMBL" id="SUF69063.1"/>
    </source>
</evidence>
<dbReference type="NCBIfam" id="NF033542">
    <property type="entry name" value="transpos_IS110"/>
    <property type="match status" value="1"/>
</dbReference>
<evidence type="ECO:0000259" key="1">
    <source>
        <dbReference type="Pfam" id="PF01548"/>
    </source>
</evidence>
<dbReference type="AlphaFoldDB" id="A0A379QY57"/>
<dbReference type="GO" id="GO:0003677">
    <property type="term" value="F:DNA binding"/>
    <property type="evidence" value="ECO:0007669"/>
    <property type="project" value="InterPro"/>
</dbReference>
<dbReference type="EMBL" id="UGWQ01000001">
    <property type="protein sequence ID" value="SUF69063.1"/>
    <property type="molecule type" value="Genomic_DNA"/>
</dbReference>
<evidence type="ECO:0000259" key="2">
    <source>
        <dbReference type="Pfam" id="PF02371"/>
    </source>
</evidence>
<evidence type="ECO:0000313" key="4">
    <source>
        <dbReference type="Proteomes" id="UP000254332"/>
    </source>
</evidence>
<dbReference type="InterPro" id="IPR003346">
    <property type="entry name" value="Transposase_20"/>
</dbReference>
<proteinExistence type="predicted"/>
<dbReference type="GO" id="GO:0006313">
    <property type="term" value="P:DNA transposition"/>
    <property type="evidence" value="ECO:0007669"/>
    <property type="project" value="InterPro"/>
</dbReference>
<feature type="domain" description="Transposase IS110-like N-terminal" evidence="1">
    <location>
        <begin position="17"/>
        <end position="160"/>
    </location>
</feature>